<dbReference type="AlphaFoldDB" id="A0A3E1QEG7"/>
<dbReference type="SUPFAM" id="SSF54060">
    <property type="entry name" value="His-Me finger endonucleases"/>
    <property type="match status" value="1"/>
</dbReference>
<comment type="caution">
    <text evidence="3">The sequence shown here is derived from an EMBL/GenBank/DDBJ whole genome shotgun (WGS) entry which is preliminary data.</text>
</comment>
<keyword evidence="3" id="KW-0378">Hydrolase</keyword>
<keyword evidence="3" id="KW-0255">Endonuclease</keyword>
<dbReference type="InterPro" id="IPR044925">
    <property type="entry name" value="His-Me_finger_sf"/>
</dbReference>
<accession>A0A3E1QEG7</accession>
<name>A0A3E1QEG7_HAEIF</name>
<feature type="domain" description="HNH nuclease" evidence="2">
    <location>
        <begin position="155"/>
        <end position="189"/>
    </location>
</feature>
<gene>
    <name evidence="3" type="ORF">CH627_10050</name>
</gene>
<dbReference type="EMBL" id="QVJI01000033">
    <property type="protein sequence ID" value="RFN62284.1"/>
    <property type="molecule type" value="Genomic_DNA"/>
</dbReference>
<evidence type="ECO:0000313" key="3">
    <source>
        <dbReference type="EMBL" id="RFN62284.1"/>
    </source>
</evidence>
<dbReference type="InterPro" id="IPR018876">
    <property type="entry name" value="Phage_P22_antirepressor_C"/>
</dbReference>
<proteinExistence type="predicted"/>
<dbReference type="GO" id="GO:0004519">
    <property type="term" value="F:endonuclease activity"/>
    <property type="evidence" value="ECO:0007669"/>
    <property type="project" value="UniProtKB-KW"/>
</dbReference>
<protein>
    <submittedName>
        <fullName evidence="3">Endonuclease</fullName>
    </submittedName>
</protein>
<organism evidence="3">
    <name type="scientific">Haemophilus influenzae</name>
    <dbReference type="NCBI Taxonomy" id="727"/>
    <lineage>
        <taxon>Bacteria</taxon>
        <taxon>Pseudomonadati</taxon>
        <taxon>Pseudomonadota</taxon>
        <taxon>Gammaproteobacteria</taxon>
        <taxon>Pasteurellales</taxon>
        <taxon>Pasteurellaceae</taxon>
        <taxon>Haemophilus</taxon>
    </lineage>
</organism>
<sequence>MTSNAERFKFTDEHIAFIRLHWDKKPSDLIKLFQQQFDLLINRNVFYKLKKKHNIPSLKHANRYSKEELAFIKANCTLNERILAQKMEVYFNKPFNPHALKVLRVKRQWLTGRSGRFEKGENLKPIGFERYCKNAKCWLIKASIKRYERKSHYLWRKAGRKIPRGHIIDYKDGNSRNCTLENLELISRVEMAWRKKLQYHQLNDEIKPTFSAFVKLKEGINQRKKEKDVEENQSPNIATQEPTTFTFEFTEHELQTMAWAWFALLRGTELCQVLHPALKQIGSHYAASVYDIAYEYRSTLRHAHNVLTRITEQFECEQGNNWRVLKYLRAYDPKKTGFQLEIL</sequence>
<reference evidence="3" key="1">
    <citation type="submission" date="2018-08" db="EMBL/GenBank/DDBJ databases">
        <title>Antagonistic pleiotropy in the bifunctional surface protein FadL/P1 during adaptation of Haemophilus influenzae to chronic lung infection associated with COPD.</title>
        <authorList>
            <person name="Moleres J."/>
            <person name="Ehrlich R."/>
        </authorList>
    </citation>
    <scope>NUCLEOTIDE SEQUENCE [LARGE SCALE GENOMIC DNA]</scope>
    <source>
        <strain evidence="3">P668-6062</strain>
    </source>
</reference>
<dbReference type="Pfam" id="PF10548">
    <property type="entry name" value="P22_AR_C"/>
    <property type="match status" value="1"/>
</dbReference>
<evidence type="ECO:0000259" key="2">
    <source>
        <dbReference type="Pfam" id="PF13392"/>
    </source>
</evidence>
<evidence type="ECO:0000259" key="1">
    <source>
        <dbReference type="Pfam" id="PF10548"/>
    </source>
</evidence>
<dbReference type="InterPro" id="IPR003615">
    <property type="entry name" value="HNH_nuc"/>
</dbReference>
<feature type="domain" description="Bacteriophage P22 antirepressor protein C-terminal" evidence="1">
    <location>
        <begin position="245"/>
        <end position="315"/>
    </location>
</feature>
<dbReference type="Pfam" id="PF13392">
    <property type="entry name" value="HNH_3"/>
    <property type="match status" value="1"/>
</dbReference>
<keyword evidence="3" id="KW-0540">Nuclease</keyword>
<dbReference type="RefSeq" id="WP_116948016.1">
    <property type="nucleotide sequence ID" value="NZ_CP031681.1"/>
</dbReference>